<dbReference type="Proteomes" id="UP000289738">
    <property type="component" value="Chromosome B01"/>
</dbReference>
<accession>A0A445B0E2</accession>
<dbReference type="Pfam" id="PF13966">
    <property type="entry name" value="zf-RVT"/>
    <property type="match status" value="1"/>
</dbReference>
<name>A0A445B0E2_ARAHY</name>
<sequence>MPNSLQWRWLWRLSIPQRCKIFLWLALNDRLPSNSSKPAPHIVDTASSTCPFCHAQETLLHTLRDCPRAATVWCHLVAPHHQHGFFCCTLWDWMVTYLQQPWSCVNNGNDSVLFAATVWLLWKDRRTWDYDGRRDSSTGRVIQRMETLAEDYGRVVTVEHSAPSPAVRYVSWCFYWNQPPSQPQLRMITDGSQLVFPKL</sequence>
<feature type="domain" description="Reverse transcriptase zinc-binding" evidence="1">
    <location>
        <begin position="6"/>
        <end position="73"/>
    </location>
</feature>
<dbReference type="InterPro" id="IPR026960">
    <property type="entry name" value="RVT-Znf"/>
</dbReference>
<reference evidence="2 3" key="1">
    <citation type="submission" date="2019-01" db="EMBL/GenBank/DDBJ databases">
        <title>Sequencing of cultivated peanut Arachis hypogaea provides insights into genome evolution and oil improvement.</title>
        <authorList>
            <person name="Chen X."/>
        </authorList>
    </citation>
    <scope>NUCLEOTIDE SEQUENCE [LARGE SCALE GENOMIC DNA]</scope>
    <source>
        <strain evidence="3">cv. Fuhuasheng</strain>
        <tissue evidence="2">Leaves</tissue>
    </source>
</reference>
<proteinExistence type="predicted"/>
<dbReference type="EMBL" id="SDMP01000011">
    <property type="protein sequence ID" value="RYR32139.1"/>
    <property type="molecule type" value="Genomic_DNA"/>
</dbReference>
<gene>
    <name evidence="2" type="ORF">Ahy_B01g057127</name>
</gene>
<evidence type="ECO:0000313" key="3">
    <source>
        <dbReference type="Proteomes" id="UP000289738"/>
    </source>
</evidence>
<evidence type="ECO:0000313" key="2">
    <source>
        <dbReference type="EMBL" id="RYR32139.1"/>
    </source>
</evidence>
<evidence type="ECO:0000259" key="1">
    <source>
        <dbReference type="Pfam" id="PF13966"/>
    </source>
</evidence>
<protein>
    <recommendedName>
        <fullName evidence="1">Reverse transcriptase zinc-binding domain-containing protein</fullName>
    </recommendedName>
</protein>
<dbReference type="AlphaFoldDB" id="A0A445B0E2"/>
<organism evidence="2 3">
    <name type="scientific">Arachis hypogaea</name>
    <name type="common">Peanut</name>
    <dbReference type="NCBI Taxonomy" id="3818"/>
    <lineage>
        <taxon>Eukaryota</taxon>
        <taxon>Viridiplantae</taxon>
        <taxon>Streptophyta</taxon>
        <taxon>Embryophyta</taxon>
        <taxon>Tracheophyta</taxon>
        <taxon>Spermatophyta</taxon>
        <taxon>Magnoliopsida</taxon>
        <taxon>eudicotyledons</taxon>
        <taxon>Gunneridae</taxon>
        <taxon>Pentapetalae</taxon>
        <taxon>rosids</taxon>
        <taxon>fabids</taxon>
        <taxon>Fabales</taxon>
        <taxon>Fabaceae</taxon>
        <taxon>Papilionoideae</taxon>
        <taxon>50 kb inversion clade</taxon>
        <taxon>dalbergioids sensu lato</taxon>
        <taxon>Dalbergieae</taxon>
        <taxon>Pterocarpus clade</taxon>
        <taxon>Arachis</taxon>
    </lineage>
</organism>
<comment type="caution">
    <text evidence="2">The sequence shown here is derived from an EMBL/GenBank/DDBJ whole genome shotgun (WGS) entry which is preliminary data.</text>
</comment>
<keyword evidence="3" id="KW-1185">Reference proteome</keyword>